<dbReference type="InterPro" id="IPR001810">
    <property type="entry name" value="F-box_dom"/>
</dbReference>
<dbReference type="PROSITE" id="PS50181">
    <property type="entry name" value="FBOX"/>
    <property type="match status" value="1"/>
</dbReference>
<dbReference type="Gene3D" id="1.20.1280.50">
    <property type="match status" value="1"/>
</dbReference>
<accession>A0AAN4PJ52</accession>
<dbReference type="SMART" id="SM00256">
    <property type="entry name" value="FBOX"/>
    <property type="match status" value="1"/>
</dbReference>
<evidence type="ECO:0000259" key="1">
    <source>
        <dbReference type="PROSITE" id="PS50181"/>
    </source>
</evidence>
<feature type="domain" description="F-box" evidence="1">
    <location>
        <begin position="65"/>
        <end position="115"/>
    </location>
</feature>
<dbReference type="Pfam" id="PF12937">
    <property type="entry name" value="F-box-like"/>
    <property type="match status" value="1"/>
</dbReference>
<proteinExistence type="predicted"/>
<sequence>MLENDIPATMECVDPNSEEQEIITRLRNLRTKSARHRVFHGLIHQLASDEWRDLRDHLNTRTFQCDILGLLPPEIAVQVAQYLDLAEIHVLQRVSRTWHKLLSSNPVRGAVYRRYSGRTLNFCHQISHHIYNQYAKQRIRLERGEPSSALRRREPSNISPACLDYSNGRYAWTGEMTTVVVQDLRSHAMQMFCTENRERIGHIRLSELVVAVVTLRGYCHVWNIRTEEPAYFRLPSRLFHLFVVRGTKVAFGFKDPAAGNTVIMQWDFNTRVSRTLVVADHLVFIDLHSTLDCLISVHLQRNDNVDGPWDLEGVPCNAAQLQVVKHCFDDSLEAPQTASKILTLPKLEDSDWVVRPNAWLSEQFNDRAGILIARPKGSKDHHPHYIIAITHYIETEEVFLHLLPPEHTSSSHLHVAPIDRNLLYYIRVERAMPTIWISQPGAHVPYRPAKSMPSPWAVDPGHHDADEYVLKGDHDCVLLVNRGGVSAWCFDEAAQPLCAIPFQISDN</sequence>
<dbReference type="SUPFAM" id="SSF81383">
    <property type="entry name" value="F-box domain"/>
    <property type="match status" value="1"/>
</dbReference>
<dbReference type="SUPFAM" id="SSF69322">
    <property type="entry name" value="Tricorn protease domain 2"/>
    <property type="match status" value="1"/>
</dbReference>
<gene>
    <name evidence="2" type="ORF">ALT_5061</name>
</gene>
<dbReference type="AlphaFoldDB" id="A0AAN4PJ52"/>
<evidence type="ECO:0000313" key="3">
    <source>
        <dbReference type="Proteomes" id="UP000051487"/>
    </source>
</evidence>
<evidence type="ECO:0000313" key="2">
    <source>
        <dbReference type="EMBL" id="GAQ07740.1"/>
    </source>
</evidence>
<comment type="caution">
    <text evidence="2">The sequence shown here is derived from an EMBL/GenBank/DDBJ whole genome shotgun (WGS) entry which is preliminary data.</text>
</comment>
<dbReference type="InterPro" id="IPR036047">
    <property type="entry name" value="F-box-like_dom_sf"/>
</dbReference>
<name>A0AAN4PJ52_ASPLE</name>
<dbReference type="Proteomes" id="UP000051487">
    <property type="component" value="Unassembled WGS sequence"/>
</dbReference>
<organism evidence="2 3">
    <name type="scientific">Aspergillus lentulus</name>
    <dbReference type="NCBI Taxonomy" id="293939"/>
    <lineage>
        <taxon>Eukaryota</taxon>
        <taxon>Fungi</taxon>
        <taxon>Dikarya</taxon>
        <taxon>Ascomycota</taxon>
        <taxon>Pezizomycotina</taxon>
        <taxon>Eurotiomycetes</taxon>
        <taxon>Eurotiomycetidae</taxon>
        <taxon>Eurotiales</taxon>
        <taxon>Aspergillaceae</taxon>
        <taxon>Aspergillus</taxon>
        <taxon>Aspergillus subgen. Fumigati</taxon>
    </lineage>
</organism>
<reference evidence="2 3" key="1">
    <citation type="submission" date="2015-11" db="EMBL/GenBank/DDBJ databases">
        <title>Aspergillus lentulus strain IFM 54703T.</title>
        <authorList>
            <person name="Kusuya Y."/>
            <person name="Sakai K."/>
            <person name="Kamei K."/>
            <person name="Takahashi H."/>
            <person name="Yaguchi T."/>
        </authorList>
    </citation>
    <scope>NUCLEOTIDE SEQUENCE [LARGE SCALE GENOMIC DNA]</scope>
    <source>
        <strain evidence="2 3">IFM 54703</strain>
    </source>
</reference>
<protein>
    <recommendedName>
        <fullName evidence="1">F-box domain-containing protein</fullName>
    </recommendedName>
</protein>
<dbReference type="EMBL" id="BCLY01000009">
    <property type="protein sequence ID" value="GAQ07740.1"/>
    <property type="molecule type" value="Genomic_DNA"/>
</dbReference>